<dbReference type="Proteomes" id="UP000662747">
    <property type="component" value="Chromosome"/>
</dbReference>
<evidence type="ECO:0000313" key="3">
    <source>
        <dbReference type="Proteomes" id="UP000662747"/>
    </source>
</evidence>
<organism evidence="2 3">
    <name type="scientific">Pyxidicoccus parkwayensis</name>
    <dbReference type="NCBI Taxonomy" id="2813578"/>
    <lineage>
        <taxon>Bacteria</taxon>
        <taxon>Pseudomonadati</taxon>
        <taxon>Myxococcota</taxon>
        <taxon>Myxococcia</taxon>
        <taxon>Myxococcales</taxon>
        <taxon>Cystobacterineae</taxon>
        <taxon>Myxococcaceae</taxon>
        <taxon>Pyxidicoccus</taxon>
    </lineage>
</organism>
<feature type="compositionally biased region" description="Pro residues" evidence="1">
    <location>
        <begin position="39"/>
        <end position="50"/>
    </location>
</feature>
<reference evidence="2 3" key="1">
    <citation type="submission" date="2021-02" db="EMBL/GenBank/DDBJ databases">
        <title>De Novo genome assembly of isolated myxobacteria.</title>
        <authorList>
            <person name="Stevens D.C."/>
        </authorList>
    </citation>
    <scope>NUCLEOTIDE SEQUENCE [LARGE SCALE GENOMIC DNA]</scope>
    <source>
        <strain evidence="3">SCPEA02</strain>
    </source>
</reference>
<name>A0ABX7NYR6_9BACT</name>
<gene>
    <name evidence="2" type="ORF">JY651_46735</name>
</gene>
<protein>
    <submittedName>
        <fullName evidence="2">Uncharacterized protein</fullName>
    </submittedName>
</protein>
<dbReference type="EMBL" id="CP071090">
    <property type="protein sequence ID" value="QSQ22531.1"/>
    <property type="molecule type" value="Genomic_DNA"/>
</dbReference>
<evidence type="ECO:0000256" key="1">
    <source>
        <dbReference type="SAM" id="MobiDB-lite"/>
    </source>
</evidence>
<proteinExistence type="predicted"/>
<feature type="region of interest" description="Disordered" evidence="1">
    <location>
        <begin position="37"/>
        <end position="68"/>
    </location>
</feature>
<sequence>MRARVDMAGVGGAVLGILMLAAGVPLLVPRWVLEDAPEAPSPRASPPPSAPSVAQEGSAPAPVKDAPGPHLQVELATTQQGATVEVASARAEPSALARFAARALVPLTPDEEALLREESVDDVASLVTRTERAFMDATPETRAEKERRYLAALNLAAKLAAPPEPSAADAHAREVDARYQQALAQEQVKWKGLTPEEQARRQGEFKEWFFGREETR</sequence>
<keyword evidence="3" id="KW-1185">Reference proteome</keyword>
<evidence type="ECO:0000313" key="2">
    <source>
        <dbReference type="EMBL" id="QSQ22531.1"/>
    </source>
</evidence>
<accession>A0ABX7NYR6</accession>